<dbReference type="Proteomes" id="UP000184383">
    <property type="component" value="Unassembled WGS sequence"/>
</dbReference>
<dbReference type="VEuPathDB" id="FungiDB:ASPWEDRAFT_26446"/>
<protein>
    <submittedName>
        <fullName evidence="1">Uncharacterized protein</fullName>
    </submittedName>
</protein>
<dbReference type="OrthoDB" id="10256524at2759"/>
<evidence type="ECO:0000313" key="1">
    <source>
        <dbReference type="EMBL" id="OJJ37019.1"/>
    </source>
</evidence>
<sequence length="356" mass="41022">MGLNTRKRDRVVAIGAAKNCITIGASESTRQTASTYHDAWPLNYPQPPIRNDSISGNLDDQGEREPSAALVKALLINGTAELIGQYNPPKSGPSPNPNSGWDRADLAHSVIFMNQQNAGYAQVNQEERHGNTGLSQGFDRVNNFEQVYWLNVHSGEAKVRVQADRITKYAQKYACVWRVITLLESPSMPREALLKMWAERAQLKNTAKEYVNRFSFYTDKVKDSIAQFKYDNRHNKAAINWDEKLAKEIENLKNSLDHQCLQDFRLEWQRQTYGLDMDEKTERLVQPRVDEMDAKFVEYMNKTVDGLKKKRKEGFSGEWDLTDWQYEYQRYMDDLVEYVADMNDDINDDHSGSESE</sequence>
<dbReference type="GeneID" id="63748704"/>
<dbReference type="InterPro" id="IPR008979">
    <property type="entry name" value="Galactose-bd-like_sf"/>
</dbReference>
<dbReference type="SUPFAM" id="SSF49785">
    <property type="entry name" value="Galactose-binding domain-like"/>
    <property type="match status" value="1"/>
</dbReference>
<dbReference type="AlphaFoldDB" id="A0A1L9RQ09"/>
<organism evidence="1 2">
    <name type="scientific">Aspergillus wentii DTO 134E9</name>
    <dbReference type="NCBI Taxonomy" id="1073089"/>
    <lineage>
        <taxon>Eukaryota</taxon>
        <taxon>Fungi</taxon>
        <taxon>Dikarya</taxon>
        <taxon>Ascomycota</taxon>
        <taxon>Pezizomycotina</taxon>
        <taxon>Eurotiomycetes</taxon>
        <taxon>Eurotiomycetidae</taxon>
        <taxon>Eurotiales</taxon>
        <taxon>Aspergillaceae</taxon>
        <taxon>Aspergillus</taxon>
        <taxon>Aspergillus subgen. Cremei</taxon>
    </lineage>
</organism>
<dbReference type="EMBL" id="KV878211">
    <property type="protein sequence ID" value="OJJ37019.1"/>
    <property type="molecule type" value="Genomic_DNA"/>
</dbReference>
<dbReference type="Gene3D" id="2.60.120.380">
    <property type="match status" value="1"/>
</dbReference>
<dbReference type="RefSeq" id="XP_040690695.1">
    <property type="nucleotide sequence ID" value="XM_040832856.1"/>
</dbReference>
<reference evidence="2" key="1">
    <citation type="journal article" date="2017" name="Genome Biol.">
        <title>Comparative genomics reveals high biological diversity and specific adaptations in the industrially and medically important fungal genus Aspergillus.</title>
        <authorList>
            <person name="de Vries R.P."/>
            <person name="Riley R."/>
            <person name="Wiebenga A."/>
            <person name="Aguilar-Osorio G."/>
            <person name="Amillis S."/>
            <person name="Uchima C.A."/>
            <person name="Anderluh G."/>
            <person name="Asadollahi M."/>
            <person name="Askin M."/>
            <person name="Barry K."/>
            <person name="Battaglia E."/>
            <person name="Bayram O."/>
            <person name="Benocci T."/>
            <person name="Braus-Stromeyer S.A."/>
            <person name="Caldana C."/>
            <person name="Canovas D."/>
            <person name="Cerqueira G.C."/>
            <person name="Chen F."/>
            <person name="Chen W."/>
            <person name="Choi C."/>
            <person name="Clum A."/>
            <person name="Dos Santos R.A."/>
            <person name="Damasio A.R."/>
            <person name="Diallinas G."/>
            <person name="Emri T."/>
            <person name="Fekete E."/>
            <person name="Flipphi M."/>
            <person name="Freyberg S."/>
            <person name="Gallo A."/>
            <person name="Gournas C."/>
            <person name="Habgood R."/>
            <person name="Hainaut M."/>
            <person name="Harispe M.L."/>
            <person name="Henrissat B."/>
            <person name="Hilden K.S."/>
            <person name="Hope R."/>
            <person name="Hossain A."/>
            <person name="Karabika E."/>
            <person name="Karaffa L."/>
            <person name="Karanyi Z."/>
            <person name="Krasevec N."/>
            <person name="Kuo A."/>
            <person name="Kusch H."/>
            <person name="LaButti K."/>
            <person name="Lagendijk E.L."/>
            <person name="Lapidus A."/>
            <person name="Levasseur A."/>
            <person name="Lindquist E."/>
            <person name="Lipzen A."/>
            <person name="Logrieco A.F."/>
            <person name="MacCabe A."/>
            <person name="Maekelae M.R."/>
            <person name="Malavazi I."/>
            <person name="Melin P."/>
            <person name="Meyer V."/>
            <person name="Mielnichuk N."/>
            <person name="Miskei M."/>
            <person name="Molnar A.P."/>
            <person name="Mule G."/>
            <person name="Ngan C.Y."/>
            <person name="Orejas M."/>
            <person name="Orosz E."/>
            <person name="Ouedraogo J.P."/>
            <person name="Overkamp K.M."/>
            <person name="Park H.-S."/>
            <person name="Perrone G."/>
            <person name="Piumi F."/>
            <person name="Punt P.J."/>
            <person name="Ram A.F."/>
            <person name="Ramon A."/>
            <person name="Rauscher S."/>
            <person name="Record E."/>
            <person name="Riano-Pachon D.M."/>
            <person name="Robert V."/>
            <person name="Roehrig J."/>
            <person name="Ruller R."/>
            <person name="Salamov A."/>
            <person name="Salih N.S."/>
            <person name="Samson R.A."/>
            <person name="Sandor E."/>
            <person name="Sanguinetti M."/>
            <person name="Schuetze T."/>
            <person name="Sepcic K."/>
            <person name="Shelest E."/>
            <person name="Sherlock G."/>
            <person name="Sophianopoulou V."/>
            <person name="Squina F.M."/>
            <person name="Sun H."/>
            <person name="Susca A."/>
            <person name="Todd R.B."/>
            <person name="Tsang A."/>
            <person name="Unkles S.E."/>
            <person name="van de Wiele N."/>
            <person name="van Rossen-Uffink D."/>
            <person name="Oliveira J.V."/>
            <person name="Vesth T.C."/>
            <person name="Visser J."/>
            <person name="Yu J.-H."/>
            <person name="Zhou M."/>
            <person name="Andersen M.R."/>
            <person name="Archer D.B."/>
            <person name="Baker S.E."/>
            <person name="Benoit I."/>
            <person name="Brakhage A.A."/>
            <person name="Braus G.H."/>
            <person name="Fischer R."/>
            <person name="Frisvad J.C."/>
            <person name="Goldman G.H."/>
            <person name="Houbraken J."/>
            <person name="Oakley B."/>
            <person name="Pocsi I."/>
            <person name="Scazzocchio C."/>
            <person name="Seiboth B."/>
            <person name="vanKuyk P.A."/>
            <person name="Wortman J."/>
            <person name="Dyer P.S."/>
            <person name="Grigoriev I.V."/>
        </authorList>
    </citation>
    <scope>NUCLEOTIDE SEQUENCE [LARGE SCALE GENOMIC DNA]</scope>
    <source>
        <strain evidence="2">DTO 134E9</strain>
    </source>
</reference>
<dbReference type="STRING" id="1073089.A0A1L9RQ09"/>
<accession>A0A1L9RQ09</accession>
<evidence type="ECO:0000313" key="2">
    <source>
        <dbReference type="Proteomes" id="UP000184383"/>
    </source>
</evidence>
<name>A0A1L9RQ09_ASPWE</name>
<keyword evidence="2" id="KW-1185">Reference proteome</keyword>
<gene>
    <name evidence="1" type="ORF">ASPWEDRAFT_26446</name>
</gene>
<proteinExistence type="predicted"/>